<accession>H6WFX4</accession>
<organism evidence="1 2">
    <name type="scientific">Cyanophage S-TIM5</name>
    <dbReference type="NCBI Taxonomy" id="1137745"/>
    <lineage>
        <taxon>Viruses</taxon>
        <taxon>Duplodnaviria</taxon>
        <taxon>Heunggongvirae</taxon>
        <taxon>Uroviricota</taxon>
        <taxon>Caudoviricetes</taxon>
        <taxon>Aurunvirus</taxon>
        <taxon>Aurunvirus STIM5</taxon>
    </lineage>
</organism>
<protein>
    <submittedName>
        <fullName evidence="1">Uncharacterized protein</fullName>
    </submittedName>
</protein>
<dbReference type="GeneID" id="14013903"/>
<dbReference type="KEGG" id="vg:14013903"/>
<dbReference type="Proteomes" id="UP000007178">
    <property type="component" value="Segment"/>
</dbReference>
<name>H6WFX4_9CAUD</name>
<proteinExistence type="predicted"/>
<dbReference type="InterPro" id="IPR027417">
    <property type="entry name" value="P-loop_NTPase"/>
</dbReference>
<keyword evidence="2" id="KW-1185">Reference proteome</keyword>
<dbReference type="SUPFAM" id="SSF52540">
    <property type="entry name" value="P-loop containing nucleoside triphosphate hydrolases"/>
    <property type="match status" value="1"/>
</dbReference>
<dbReference type="RefSeq" id="YP_007006112.1">
    <property type="nucleotide sequence ID" value="NC_019516.2"/>
</dbReference>
<evidence type="ECO:0000313" key="2">
    <source>
        <dbReference type="Proteomes" id="UP000007178"/>
    </source>
</evidence>
<reference evidence="1 2" key="1">
    <citation type="journal article" date="2012" name="Proc. Natl. Acad. Sci. U.S.A.">
        <title>A novel lineage of myoviruses infecting cyanobacteria is widespread in the oceans.</title>
        <authorList>
            <person name="Sabehi G."/>
            <person name="Shaulov L."/>
            <person name="Silver D.H."/>
            <person name="Yanai I."/>
            <person name="Harel A."/>
            <person name="Lindell D."/>
        </authorList>
    </citation>
    <scope>NUCLEOTIDE SEQUENCE [LARGE SCALE GENOMIC DNA]</scope>
</reference>
<sequence length="187" mass="21993">MLPRIIAVLGPDRVGKSTLVDNSYNVINEFANVEKLHFSGPQPHHNSPIEQYIEPLNKVISRDTAEYILCDRGFSEVCFYEKFRRNIIISPEWAIAAESYFFAVSKSLDILVVERDWEWAKENHIKEINELFPSATPYYKRNQLLVREEEHKQYYAYMKNYLENISTLPYQIIRPKLGESVLDYVLV</sequence>
<evidence type="ECO:0000313" key="1">
    <source>
        <dbReference type="EMBL" id="AEZ65699.1"/>
    </source>
</evidence>
<dbReference type="EMBL" id="JQ245707">
    <property type="protein sequence ID" value="AEZ65699.1"/>
    <property type="molecule type" value="Genomic_DNA"/>
</dbReference>